<name>U2PX63_LEPWF</name>
<dbReference type="Pfam" id="PF07751">
    <property type="entry name" value="Abi_2"/>
    <property type="match status" value="1"/>
</dbReference>
<reference evidence="1 2" key="1">
    <citation type="submission" date="2013-06" db="EMBL/GenBank/DDBJ databases">
        <authorList>
            <person name="Weinstock G."/>
            <person name="Sodergren E."/>
            <person name="Lobos E.A."/>
            <person name="Fulton L."/>
            <person name="Fulton R."/>
            <person name="Courtney L."/>
            <person name="Fronick C."/>
            <person name="O'Laughlin M."/>
            <person name="Godfrey J."/>
            <person name="Wilson R.M."/>
            <person name="Miner T."/>
            <person name="Farmer C."/>
            <person name="Delehaunty K."/>
            <person name="Cordes M."/>
            <person name="Minx P."/>
            <person name="Tomlinson C."/>
            <person name="Chen J."/>
            <person name="Wollam A."/>
            <person name="Pepin K.H."/>
            <person name="Bhonagiri V."/>
            <person name="Zhang X."/>
            <person name="Warren W."/>
            <person name="Mitreva M."/>
            <person name="Mardis E.R."/>
            <person name="Wilson R.K."/>
        </authorList>
    </citation>
    <scope>NUCLEOTIDE SEQUENCE [LARGE SCALE GENOMIC DNA]</scope>
    <source>
        <strain evidence="1 2">F0279</strain>
    </source>
</reference>
<organism evidence="1 2">
    <name type="scientific">Leptotrichia wadei (strain F0279)</name>
    <dbReference type="NCBI Taxonomy" id="888055"/>
    <lineage>
        <taxon>Bacteria</taxon>
        <taxon>Fusobacteriati</taxon>
        <taxon>Fusobacteriota</taxon>
        <taxon>Fusobacteriia</taxon>
        <taxon>Fusobacteriales</taxon>
        <taxon>Leptotrichiaceae</taxon>
        <taxon>Leptotrichia</taxon>
    </lineage>
</organism>
<protein>
    <submittedName>
        <fullName evidence="1">Abi-like protein</fullName>
    </submittedName>
</protein>
<dbReference type="EMBL" id="AWVM01000090">
    <property type="protein sequence ID" value="ERK48691.1"/>
    <property type="molecule type" value="Genomic_DNA"/>
</dbReference>
<dbReference type="PATRIC" id="fig|888055.3.peg.1652"/>
<dbReference type="Proteomes" id="UP000016626">
    <property type="component" value="Unassembled WGS sequence"/>
</dbReference>
<comment type="caution">
    <text evidence="1">The sequence shown here is derived from an EMBL/GenBank/DDBJ whole genome shotgun (WGS) entry which is preliminary data.</text>
</comment>
<sequence>MDFFVEGEMGDIVYDKPFKTYKEQIEILKNKYKLNIKNENFALELLSTISYYDLINGSKESFFEKDSEIFEENTDIIDLFLFKILDKNIQNTLFKYSVYVENIFKTKMAYLISRKYGISIEQYLNEKNYYLPINFQRREKRNQTLKTILAVATDNKYKNDPTEYYKKYHNHIPAWILFKNVNFTDIIDLYSFFKLEDKLEIAKEYCNNASQLKDEELVELLKNSITIVRKFRNRIAHNLKVITYRAKGNNLKLKNIKNFLPNQFIGKNDYKNKIGINDLFSMISSITFLLKNETLIFQMFSELKADFNLISLQKMVKKYKKVTNFPQNIEKRFDIILGKEK</sequence>
<accession>U2PX63</accession>
<evidence type="ECO:0000313" key="1">
    <source>
        <dbReference type="EMBL" id="ERK48691.1"/>
    </source>
</evidence>
<dbReference type="InterPro" id="IPR011664">
    <property type="entry name" value="Abi_system_AbiD/AbiF-like"/>
</dbReference>
<dbReference type="eggNOG" id="COG4823">
    <property type="taxonomic scope" value="Bacteria"/>
</dbReference>
<gene>
    <name evidence="1" type="ORF">HMPREF9015_01723</name>
</gene>
<dbReference type="HOGENOM" id="CLU_044962_0_0_0"/>
<dbReference type="AlphaFoldDB" id="U2PX63"/>
<proteinExistence type="predicted"/>
<evidence type="ECO:0000313" key="2">
    <source>
        <dbReference type="Proteomes" id="UP000016626"/>
    </source>
</evidence>